<dbReference type="AlphaFoldDB" id="A0A656GNE3"/>
<dbReference type="EMBL" id="AEAG01003240">
    <property type="protein sequence ID" value="EGH27041.1"/>
    <property type="molecule type" value="Genomic_DNA"/>
</dbReference>
<sequence length="31" mass="3240">PANVAPRLMSDLCAAAMRGDAEKHQAVTFAP</sequence>
<organism evidence="1 2">
    <name type="scientific">Pseudomonas amygdali pv. mori str. 301020</name>
    <dbReference type="NCBI Taxonomy" id="629261"/>
    <lineage>
        <taxon>Bacteria</taxon>
        <taxon>Pseudomonadati</taxon>
        <taxon>Pseudomonadota</taxon>
        <taxon>Gammaproteobacteria</taxon>
        <taxon>Pseudomonadales</taxon>
        <taxon>Pseudomonadaceae</taxon>
        <taxon>Pseudomonas</taxon>
        <taxon>Pseudomonas amygdali</taxon>
    </lineage>
</organism>
<protein>
    <submittedName>
        <fullName evidence="1">Uncharacterized protein</fullName>
    </submittedName>
</protein>
<accession>A0A656GNE3</accession>
<evidence type="ECO:0000313" key="2">
    <source>
        <dbReference type="Proteomes" id="UP000003465"/>
    </source>
</evidence>
<feature type="non-terminal residue" evidence="1">
    <location>
        <position position="1"/>
    </location>
</feature>
<dbReference type="Proteomes" id="UP000003465">
    <property type="component" value="Unassembled WGS sequence"/>
</dbReference>
<proteinExistence type="predicted"/>
<gene>
    <name evidence="1" type="ORF">PSYMO_38358</name>
</gene>
<reference evidence="1 2" key="1">
    <citation type="journal article" date="2011" name="PLoS Pathog.">
        <title>Dynamic evolution of pathogenicity revealed by sequencing and comparative genomics of 19 Pseudomonas syringae isolates.</title>
        <authorList>
            <person name="Baltrus D.A."/>
            <person name="Nishimura M.T."/>
            <person name="Romanchuk A."/>
            <person name="Chang J.H."/>
            <person name="Mukhtar M.S."/>
            <person name="Cherkis K."/>
            <person name="Roach J."/>
            <person name="Grant S.R."/>
            <person name="Jones C.D."/>
            <person name="Dangl J.L."/>
        </authorList>
    </citation>
    <scope>NUCLEOTIDE SEQUENCE [LARGE SCALE GENOMIC DNA]</scope>
    <source>
        <strain evidence="1 2">301020</strain>
    </source>
</reference>
<comment type="caution">
    <text evidence="1">The sequence shown here is derived from an EMBL/GenBank/DDBJ whole genome shotgun (WGS) entry which is preliminary data.</text>
</comment>
<evidence type="ECO:0000313" key="1">
    <source>
        <dbReference type="EMBL" id="EGH27041.1"/>
    </source>
</evidence>
<name>A0A656GNE3_PSEA0</name>